<dbReference type="OrthoDB" id="192702at2759"/>
<reference evidence="1" key="1">
    <citation type="submission" date="2020-05" db="EMBL/GenBank/DDBJ databases">
        <title>Mycena genomes resolve the evolution of fungal bioluminescence.</title>
        <authorList>
            <person name="Tsai I.J."/>
        </authorList>
    </citation>
    <scope>NUCLEOTIDE SEQUENCE</scope>
    <source>
        <strain evidence="1">160909Yilan</strain>
    </source>
</reference>
<dbReference type="Pfam" id="PF11017">
    <property type="entry name" value="DUF2855"/>
    <property type="match status" value="1"/>
</dbReference>
<evidence type="ECO:0000313" key="1">
    <source>
        <dbReference type="EMBL" id="KAF7348090.1"/>
    </source>
</evidence>
<protein>
    <recommendedName>
        <fullName evidence="3">DUF2855 family protein</fullName>
    </recommendedName>
</protein>
<evidence type="ECO:0008006" key="3">
    <source>
        <dbReference type="Google" id="ProtNLM"/>
    </source>
</evidence>
<name>A0A8H6XTZ9_9AGAR</name>
<dbReference type="EMBL" id="JACAZH010000017">
    <property type="protein sequence ID" value="KAF7348090.1"/>
    <property type="molecule type" value="Genomic_DNA"/>
</dbReference>
<proteinExistence type="predicted"/>
<accession>A0A8H6XTZ9</accession>
<dbReference type="InterPro" id="IPR021276">
    <property type="entry name" value="DUF2855"/>
</dbReference>
<gene>
    <name evidence="1" type="ORF">MSAN_01761600</name>
</gene>
<organism evidence="1 2">
    <name type="scientific">Mycena sanguinolenta</name>
    <dbReference type="NCBI Taxonomy" id="230812"/>
    <lineage>
        <taxon>Eukaryota</taxon>
        <taxon>Fungi</taxon>
        <taxon>Dikarya</taxon>
        <taxon>Basidiomycota</taxon>
        <taxon>Agaricomycotina</taxon>
        <taxon>Agaricomycetes</taxon>
        <taxon>Agaricomycetidae</taxon>
        <taxon>Agaricales</taxon>
        <taxon>Marasmiineae</taxon>
        <taxon>Mycenaceae</taxon>
        <taxon>Mycena</taxon>
    </lineage>
</organism>
<keyword evidence="2" id="KW-1185">Reference proteome</keyword>
<dbReference type="Proteomes" id="UP000623467">
    <property type="component" value="Unassembled WGS sequence"/>
</dbReference>
<dbReference type="AlphaFoldDB" id="A0A8H6XTZ9"/>
<evidence type="ECO:0000313" key="2">
    <source>
        <dbReference type="Proteomes" id="UP000623467"/>
    </source>
</evidence>
<comment type="caution">
    <text evidence="1">The sequence shown here is derived from an EMBL/GenBank/DDBJ whole genome shotgun (WGS) entry which is preliminary data.</text>
</comment>
<sequence>MSSELTNLTLCFQRPSARLVSQDKAVLAATSLPHHLPPNSVLIRVDRFGFSANNVTYQALGEQPHFRYYDFHPAPEAKNVSPKTHGVVPVWGFGTIVTSSHPKIVPGERVYGYFAPTRYLLVPVSPSDVNKHAFYVPRPHLPADRRPYNQIIRCAADPEYTPTALGEDLTMLYRPLFWTAYWFEDWIFSLGYRAATAFLISSASAKTAFCAAYLIGKRRSRGESNVKIVGLTSKRNVAFTKGLTLYDEVLEYDAFNTALGREKWVYVDVAGNDDFNKRLFEHFRSPNTTSGELVASVALGMTTLSPASEKASSLDWSTNTFSASVSSQVPELEQFFMPEWLNVRKHQLPLHEIFRRQKEAWAELMVDCIPWVRLEHVFGGDEVKKAYDKIASSGFSPDVGFIWSLWDAKAVNAKTKL</sequence>